<sequence>MAEKKRLEEIEERIKDLEDETDALKKRVQALENRSAEPDERDEKDKHGQPPNEDDDKKEGKNLSQTKMTEHYPLRK</sequence>
<gene>
    <name evidence="2" type="ORF">V5799_008072</name>
</gene>
<evidence type="ECO:0000256" key="1">
    <source>
        <dbReference type="SAM" id="MobiDB-lite"/>
    </source>
</evidence>
<dbReference type="EMBL" id="JARKHS020003415">
    <property type="protein sequence ID" value="KAK8785563.1"/>
    <property type="molecule type" value="Genomic_DNA"/>
</dbReference>
<dbReference type="Proteomes" id="UP001321473">
    <property type="component" value="Unassembled WGS sequence"/>
</dbReference>
<name>A0AAQ4FFI1_AMBAM</name>
<reference evidence="2 3" key="1">
    <citation type="journal article" date="2023" name="Arcadia Sci">
        <title>De novo assembly of a long-read Amblyomma americanum tick genome.</title>
        <authorList>
            <person name="Chou S."/>
            <person name="Poskanzer K.E."/>
            <person name="Rollins M."/>
            <person name="Thuy-Boun P.S."/>
        </authorList>
    </citation>
    <scope>NUCLEOTIDE SEQUENCE [LARGE SCALE GENOMIC DNA]</scope>
    <source>
        <strain evidence="2">F_SG_1</strain>
        <tissue evidence="2">Salivary glands</tissue>
    </source>
</reference>
<feature type="region of interest" description="Disordered" evidence="1">
    <location>
        <begin position="13"/>
        <end position="76"/>
    </location>
</feature>
<protein>
    <submittedName>
        <fullName evidence="2">Uncharacterized protein</fullName>
    </submittedName>
</protein>
<evidence type="ECO:0000313" key="3">
    <source>
        <dbReference type="Proteomes" id="UP001321473"/>
    </source>
</evidence>
<accession>A0AAQ4FFI1</accession>
<keyword evidence="3" id="KW-1185">Reference proteome</keyword>
<dbReference type="AlphaFoldDB" id="A0AAQ4FFI1"/>
<evidence type="ECO:0000313" key="2">
    <source>
        <dbReference type="EMBL" id="KAK8785563.1"/>
    </source>
</evidence>
<organism evidence="2 3">
    <name type="scientific">Amblyomma americanum</name>
    <name type="common">Lone star tick</name>
    <dbReference type="NCBI Taxonomy" id="6943"/>
    <lineage>
        <taxon>Eukaryota</taxon>
        <taxon>Metazoa</taxon>
        <taxon>Ecdysozoa</taxon>
        <taxon>Arthropoda</taxon>
        <taxon>Chelicerata</taxon>
        <taxon>Arachnida</taxon>
        <taxon>Acari</taxon>
        <taxon>Parasitiformes</taxon>
        <taxon>Ixodida</taxon>
        <taxon>Ixodoidea</taxon>
        <taxon>Ixodidae</taxon>
        <taxon>Amblyomminae</taxon>
        <taxon>Amblyomma</taxon>
    </lineage>
</organism>
<feature type="compositionally biased region" description="Basic and acidic residues" evidence="1">
    <location>
        <begin position="34"/>
        <end position="48"/>
    </location>
</feature>
<proteinExistence type="predicted"/>
<comment type="caution">
    <text evidence="2">The sequence shown here is derived from an EMBL/GenBank/DDBJ whole genome shotgun (WGS) entry which is preliminary data.</text>
</comment>